<reference evidence="3 4" key="1">
    <citation type="journal article" date="2014" name="Int. J. Syst. Evol. Microbiol.">
        <title>Complete genome sequence of Corynebacterium casei LMG S-19264T (=DSM 44701T), isolated from a smear-ripened cheese.</title>
        <authorList>
            <consortium name="US DOE Joint Genome Institute (JGI-PGF)"/>
            <person name="Walter F."/>
            <person name="Albersmeier A."/>
            <person name="Kalinowski J."/>
            <person name="Ruckert C."/>
        </authorList>
    </citation>
    <scope>NUCLEOTIDE SEQUENCE [LARGE SCALE GENOMIC DNA]</scope>
    <source>
        <strain evidence="3 4">IBRC-M 10912</strain>
    </source>
</reference>
<accession>A0ABD5P6P5</accession>
<dbReference type="Pfam" id="PF01850">
    <property type="entry name" value="PIN"/>
    <property type="match status" value="1"/>
</dbReference>
<organism evidence="3 4">
    <name type="scientific">Natribaculum luteum</name>
    <dbReference type="NCBI Taxonomy" id="1586232"/>
    <lineage>
        <taxon>Archaea</taxon>
        <taxon>Methanobacteriati</taxon>
        <taxon>Methanobacteriota</taxon>
        <taxon>Stenosarchaea group</taxon>
        <taxon>Halobacteria</taxon>
        <taxon>Halobacteriales</taxon>
        <taxon>Natrialbaceae</taxon>
        <taxon>Natribaculum</taxon>
    </lineage>
</organism>
<evidence type="ECO:0000259" key="2">
    <source>
        <dbReference type="Pfam" id="PF01850"/>
    </source>
</evidence>
<comment type="caution">
    <text evidence="3">The sequence shown here is derived from an EMBL/GenBank/DDBJ whole genome shotgun (WGS) entry which is preliminary data.</text>
</comment>
<dbReference type="AlphaFoldDB" id="A0ABD5P6P5"/>
<feature type="region of interest" description="Disordered" evidence="1">
    <location>
        <begin position="1"/>
        <end position="28"/>
    </location>
</feature>
<dbReference type="EMBL" id="JBHSDJ010000133">
    <property type="protein sequence ID" value="MFC4249729.1"/>
    <property type="molecule type" value="Genomic_DNA"/>
</dbReference>
<dbReference type="SUPFAM" id="SSF88723">
    <property type="entry name" value="PIN domain-like"/>
    <property type="match status" value="1"/>
</dbReference>
<proteinExistence type="predicted"/>
<evidence type="ECO:0000313" key="3">
    <source>
        <dbReference type="EMBL" id="MFC4249729.1"/>
    </source>
</evidence>
<dbReference type="InterPro" id="IPR002716">
    <property type="entry name" value="PIN_dom"/>
</dbReference>
<protein>
    <submittedName>
        <fullName evidence="3">PIN domain-containing protein</fullName>
    </submittedName>
</protein>
<evidence type="ECO:0000256" key="1">
    <source>
        <dbReference type="SAM" id="MobiDB-lite"/>
    </source>
</evidence>
<evidence type="ECO:0000313" key="4">
    <source>
        <dbReference type="Proteomes" id="UP001595821"/>
    </source>
</evidence>
<sequence length="102" mass="11613">MTRYEQFRSGCGRYSQRSPVTRAESGANRKRYETTLLEAYEIGAEKNHDVYDSFILALARSYDADYLLTTDGDFDDLCNGEDVAYVNPVPAEKREKLTRISG</sequence>
<dbReference type="RefSeq" id="WP_377071397.1">
    <property type="nucleotide sequence ID" value="NZ_JBHSDJ010000133.1"/>
</dbReference>
<name>A0ABD5P6P5_9EURY</name>
<dbReference type="InterPro" id="IPR029060">
    <property type="entry name" value="PIN-like_dom_sf"/>
</dbReference>
<feature type="domain" description="PIN" evidence="2">
    <location>
        <begin position="33"/>
        <end position="78"/>
    </location>
</feature>
<gene>
    <name evidence="3" type="ORF">ACFOZ7_22805</name>
</gene>
<dbReference type="Proteomes" id="UP001595821">
    <property type="component" value="Unassembled WGS sequence"/>
</dbReference>